<organism evidence="2 3">
    <name type="scientific">Gloeothece verrucosa (strain PCC 7822)</name>
    <name type="common">Cyanothece sp. (strain PCC 7822)</name>
    <dbReference type="NCBI Taxonomy" id="497965"/>
    <lineage>
        <taxon>Bacteria</taxon>
        <taxon>Bacillati</taxon>
        <taxon>Cyanobacteriota</taxon>
        <taxon>Cyanophyceae</taxon>
        <taxon>Oscillatoriophycideae</taxon>
        <taxon>Chroococcales</taxon>
        <taxon>Aphanothecaceae</taxon>
        <taxon>Gloeothece</taxon>
        <taxon>Gloeothece verrucosa</taxon>
    </lineage>
</organism>
<dbReference type="Gene3D" id="3.90.1150.10">
    <property type="entry name" value="Aspartate Aminotransferase, domain 1"/>
    <property type="match status" value="1"/>
</dbReference>
<name>E0U5X1_GLOV7</name>
<reference evidence="3" key="1">
    <citation type="journal article" date="2011" name="MBio">
        <title>Novel metabolic attributes of the genus Cyanothece, comprising a group of unicellular nitrogen-fixing Cyanobacteria.</title>
        <authorList>
            <person name="Bandyopadhyay A."/>
            <person name="Elvitigala T."/>
            <person name="Welsh E."/>
            <person name="Stockel J."/>
            <person name="Liberton M."/>
            <person name="Min H."/>
            <person name="Sherman L.A."/>
            <person name="Pakrasi H.B."/>
        </authorList>
    </citation>
    <scope>NUCLEOTIDE SEQUENCE [LARGE SCALE GENOMIC DNA]</scope>
    <source>
        <strain evidence="3">PCC 7822</strain>
    </source>
</reference>
<dbReference type="eggNOG" id="COG0520">
    <property type="taxonomic scope" value="Bacteria"/>
</dbReference>
<proteinExistence type="predicted"/>
<dbReference type="PANTHER" id="PTHR43586:SF4">
    <property type="entry name" value="ISOPENICILLIN N EPIMERASE"/>
    <property type="match status" value="1"/>
</dbReference>
<dbReference type="Gene3D" id="3.40.640.10">
    <property type="entry name" value="Type I PLP-dependent aspartate aminotransferase-like (Major domain)"/>
    <property type="match status" value="1"/>
</dbReference>
<dbReference type="STRING" id="497965.Cyan7822_5198"/>
<dbReference type="Pfam" id="PF00266">
    <property type="entry name" value="Aminotran_5"/>
    <property type="match status" value="1"/>
</dbReference>
<dbReference type="Proteomes" id="UP000008206">
    <property type="component" value="Chromosome"/>
</dbReference>
<dbReference type="InterPro" id="IPR015422">
    <property type="entry name" value="PyrdxlP-dep_Trfase_small"/>
</dbReference>
<keyword evidence="2" id="KW-0032">Aminotransferase</keyword>
<keyword evidence="3" id="KW-1185">Reference proteome</keyword>
<sequence>MAHSTYSLPEIEKQRLEFPGLANKVYFNFGGQGPLPRCAIEAIIDAHNYLQLQGPFSGKVNAWIQNKTEQLRETLALELGTTAQSIVLTENVTDGCNIVLWGLDWQKGDHILLTDCEHQGIIAIVKEIARRFGVEFSICPIKDTLNTGDPLAVIAQHLRPNTRLVVLSHLLWNTGQLLPLADIVELCHHHSPSRQRVPILVDAAQSVGCIPLNLSQLQADFYAFTGHKWLCGPAGVGGLYIDPQMFEMLRPTFIGWRGIEQDETGQPIAWKNDARRFEVATSAYPQYEGLRAAIPIHRQWGSAEGRYQRMVELSAYLWEQLSELDGVECLKNSPPQAGLVSFQVKGPLSSQQLVQALEKRGFLLRTLLNPDCVRACVHYFTLKAEIEQLVEAIKILLLNANENEG</sequence>
<feature type="domain" description="Aminotransferase class V" evidence="1">
    <location>
        <begin position="57"/>
        <end position="382"/>
    </location>
</feature>
<dbReference type="EMBL" id="CP002198">
    <property type="protein sequence ID" value="ADN17080.1"/>
    <property type="molecule type" value="Genomic_DNA"/>
</dbReference>
<dbReference type="GO" id="GO:0008483">
    <property type="term" value="F:transaminase activity"/>
    <property type="evidence" value="ECO:0007669"/>
    <property type="project" value="UniProtKB-KW"/>
</dbReference>
<accession>E0U5X1</accession>
<dbReference type="InterPro" id="IPR015421">
    <property type="entry name" value="PyrdxlP-dep_Trfase_major"/>
</dbReference>
<evidence type="ECO:0000259" key="1">
    <source>
        <dbReference type="Pfam" id="PF00266"/>
    </source>
</evidence>
<dbReference type="RefSeq" id="WP_013325118.1">
    <property type="nucleotide sequence ID" value="NC_014501.1"/>
</dbReference>
<protein>
    <submittedName>
        <fullName evidence="2">Aminotransferase class V</fullName>
    </submittedName>
</protein>
<gene>
    <name evidence="2" type="ordered locus">Cyan7822_5198</name>
</gene>
<dbReference type="AlphaFoldDB" id="E0U5X1"/>
<dbReference type="SUPFAM" id="SSF53383">
    <property type="entry name" value="PLP-dependent transferases"/>
    <property type="match status" value="1"/>
</dbReference>
<evidence type="ECO:0000313" key="3">
    <source>
        <dbReference type="Proteomes" id="UP000008206"/>
    </source>
</evidence>
<keyword evidence="2" id="KW-0808">Transferase</keyword>
<dbReference type="PANTHER" id="PTHR43586">
    <property type="entry name" value="CYSTEINE DESULFURASE"/>
    <property type="match status" value="1"/>
</dbReference>
<evidence type="ECO:0000313" key="2">
    <source>
        <dbReference type="EMBL" id="ADN17080.1"/>
    </source>
</evidence>
<dbReference type="InterPro" id="IPR015424">
    <property type="entry name" value="PyrdxlP-dep_Trfase"/>
</dbReference>
<dbReference type="OrthoDB" id="9804366at2"/>
<dbReference type="InterPro" id="IPR000192">
    <property type="entry name" value="Aminotrans_V_dom"/>
</dbReference>
<dbReference type="HOGENOM" id="CLU_003433_2_1_3"/>
<dbReference type="KEGG" id="cyj:Cyan7822_5198"/>